<dbReference type="InterPro" id="IPR029058">
    <property type="entry name" value="AB_hydrolase_fold"/>
</dbReference>
<accession>A0A5A5TJG7</accession>
<dbReference type="EMBL" id="BIXY01000108">
    <property type="protein sequence ID" value="GCF11378.1"/>
    <property type="molecule type" value="Genomic_DNA"/>
</dbReference>
<dbReference type="OrthoDB" id="9805423at2"/>
<evidence type="ECO:0000313" key="3">
    <source>
        <dbReference type="Proteomes" id="UP000322530"/>
    </source>
</evidence>
<dbReference type="RefSeq" id="WP_149404209.1">
    <property type="nucleotide sequence ID" value="NZ_BIXY01000108.1"/>
</dbReference>
<sequence length="92" mass="10305">MAFEQPVQHGFVPVPGARIYYEVAGTGSPVVLQHGGFLDRRVWDNHFQFLARQHQVIRYDMRGSGLTEVEPTTSPFIPHQDLPGAVGEYSLP</sequence>
<dbReference type="Gene3D" id="3.40.50.1820">
    <property type="entry name" value="alpha/beta hydrolase"/>
    <property type="match status" value="1"/>
</dbReference>
<gene>
    <name evidence="2" type="ORF">KDI_49420</name>
</gene>
<dbReference type="AlphaFoldDB" id="A0A5A5TJG7"/>
<name>A0A5A5TJG7_9CHLR</name>
<organism evidence="2 3">
    <name type="scientific">Dictyobacter arantiisoli</name>
    <dbReference type="NCBI Taxonomy" id="2014874"/>
    <lineage>
        <taxon>Bacteria</taxon>
        <taxon>Bacillati</taxon>
        <taxon>Chloroflexota</taxon>
        <taxon>Ktedonobacteria</taxon>
        <taxon>Ktedonobacterales</taxon>
        <taxon>Dictyobacteraceae</taxon>
        <taxon>Dictyobacter</taxon>
    </lineage>
</organism>
<evidence type="ECO:0008006" key="4">
    <source>
        <dbReference type="Google" id="ProtNLM"/>
    </source>
</evidence>
<reference evidence="2 3" key="1">
    <citation type="submission" date="2019-01" db="EMBL/GenBank/DDBJ databases">
        <title>Draft genome sequence of Dictyobacter sp. Uno17.</title>
        <authorList>
            <person name="Wang C.M."/>
            <person name="Zheng Y."/>
            <person name="Sakai Y."/>
            <person name="Abe K."/>
            <person name="Yokota A."/>
            <person name="Yabe S."/>
        </authorList>
    </citation>
    <scope>NUCLEOTIDE SEQUENCE [LARGE SCALE GENOMIC DNA]</scope>
    <source>
        <strain evidence="2 3">Uno17</strain>
    </source>
</reference>
<dbReference type="Proteomes" id="UP000322530">
    <property type="component" value="Unassembled WGS sequence"/>
</dbReference>
<comment type="caution">
    <text evidence="2">The sequence shown here is derived from an EMBL/GenBank/DDBJ whole genome shotgun (WGS) entry which is preliminary data.</text>
</comment>
<dbReference type="SUPFAM" id="SSF53474">
    <property type="entry name" value="alpha/beta-Hydrolases"/>
    <property type="match status" value="1"/>
</dbReference>
<protein>
    <recommendedName>
        <fullName evidence="4">AB hydrolase-1 domain-containing protein</fullName>
    </recommendedName>
</protein>
<keyword evidence="3" id="KW-1185">Reference proteome</keyword>
<proteinExistence type="predicted"/>
<feature type="region of interest" description="Disordered" evidence="1">
    <location>
        <begin position="72"/>
        <end position="92"/>
    </location>
</feature>
<evidence type="ECO:0000256" key="1">
    <source>
        <dbReference type="SAM" id="MobiDB-lite"/>
    </source>
</evidence>
<evidence type="ECO:0000313" key="2">
    <source>
        <dbReference type="EMBL" id="GCF11378.1"/>
    </source>
</evidence>